<feature type="compositionally biased region" description="Polar residues" evidence="1">
    <location>
        <begin position="51"/>
        <end position="64"/>
    </location>
</feature>
<proteinExistence type="predicted"/>
<reference evidence="2" key="1">
    <citation type="journal article" date="2019" name="Environ. Microbiol.">
        <title>Fungal ecological strategies reflected in gene transcription - a case study of two litter decomposers.</title>
        <authorList>
            <person name="Barbi F."/>
            <person name="Kohler A."/>
            <person name="Barry K."/>
            <person name="Baskaran P."/>
            <person name="Daum C."/>
            <person name="Fauchery L."/>
            <person name="Ihrmark K."/>
            <person name="Kuo A."/>
            <person name="LaButti K."/>
            <person name="Lipzen A."/>
            <person name="Morin E."/>
            <person name="Grigoriev I.V."/>
            <person name="Henrissat B."/>
            <person name="Lindahl B."/>
            <person name="Martin F."/>
        </authorList>
    </citation>
    <scope>NUCLEOTIDE SEQUENCE</scope>
    <source>
        <strain evidence="2">JB14</strain>
    </source>
</reference>
<feature type="compositionally biased region" description="Polar residues" evidence="1">
    <location>
        <begin position="14"/>
        <end position="24"/>
    </location>
</feature>
<accession>A0A6A4HSG1</accession>
<feature type="region of interest" description="Disordered" evidence="1">
    <location>
        <begin position="159"/>
        <end position="180"/>
    </location>
</feature>
<evidence type="ECO:0000256" key="1">
    <source>
        <dbReference type="SAM" id="MobiDB-lite"/>
    </source>
</evidence>
<protein>
    <submittedName>
        <fullName evidence="2">Uncharacterized protein</fullName>
    </submittedName>
</protein>
<evidence type="ECO:0000313" key="3">
    <source>
        <dbReference type="Proteomes" id="UP000799118"/>
    </source>
</evidence>
<dbReference type="EMBL" id="ML769447">
    <property type="protein sequence ID" value="KAE9401329.1"/>
    <property type="molecule type" value="Genomic_DNA"/>
</dbReference>
<dbReference type="AlphaFoldDB" id="A0A6A4HSG1"/>
<gene>
    <name evidence="2" type="ORF">BT96DRAFT_1092979</name>
</gene>
<organism evidence="2 3">
    <name type="scientific">Gymnopus androsaceus JB14</name>
    <dbReference type="NCBI Taxonomy" id="1447944"/>
    <lineage>
        <taxon>Eukaryota</taxon>
        <taxon>Fungi</taxon>
        <taxon>Dikarya</taxon>
        <taxon>Basidiomycota</taxon>
        <taxon>Agaricomycotina</taxon>
        <taxon>Agaricomycetes</taxon>
        <taxon>Agaricomycetidae</taxon>
        <taxon>Agaricales</taxon>
        <taxon>Marasmiineae</taxon>
        <taxon>Omphalotaceae</taxon>
        <taxon>Gymnopus</taxon>
    </lineage>
</organism>
<dbReference type="Proteomes" id="UP000799118">
    <property type="component" value="Unassembled WGS sequence"/>
</dbReference>
<evidence type="ECO:0000313" key="2">
    <source>
        <dbReference type="EMBL" id="KAE9401329.1"/>
    </source>
</evidence>
<keyword evidence="3" id="KW-1185">Reference proteome</keyword>
<name>A0A6A4HSG1_9AGAR</name>
<feature type="compositionally biased region" description="Basic and acidic residues" evidence="1">
    <location>
        <begin position="1"/>
        <end position="11"/>
    </location>
</feature>
<feature type="region of interest" description="Disordered" evidence="1">
    <location>
        <begin position="1"/>
        <end position="93"/>
    </location>
</feature>
<sequence>MSFLGTEERKNRPPMQNSIGNSKSQGREFKEHPPGASDDDDPRTPRAPSIAIQSSDDPEWTTTLDVLLAQKRSHRSQAPRAPSVPVPSSDDPEENITLDVRLAQLRANRYAVLSPPDEEDDWFDEPTVLIASQSSDLVEPSSDEIPLLKSLSYQNLTQRAKKNREKAARQRASRAHQSALQTSDAAKTVIVDSTLRKFMHHGIRIIDLMKRIFDPASRQGNIRWDFCRRAGNATRILNFWVSPRNAPSAQAEVTDWAVEHTATLVAEEARKITESGLLRSSASTRPITVFARIKSGAATTTTRIYRAFTEAPRCLATQGEARARRTATVIASNIFTSLGEYSNAITSTVAHGSYLYANQYFGSNPVLAGLGYPRVTQTLFLQIPVPKRSAKG</sequence>
<feature type="compositionally biased region" description="Basic residues" evidence="1">
    <location>
        <begin position="159"/>
        <end position="174"/>
    </location>
</feature>